<dbReference type="Gene3D" id="4.10.280.10">
    <property type="entry name" value="Helix-loop-helix DNA-binding domain"/>
    <property type="match status" value="1"/>
</dbReference>
<dbReference type="SUPFAM" id="SSF47459">
    <property type="entry name" value="HLH, helix-loop-helix DNA-binding domain"/>
    <property type="match status" value="1"/>
</dbReference>
<evidence type="ECO:0000256" key="1">
    <source>
        <dbReference type="ARBA" id="ARBA00022473"/>
    </source>
</evidence>
<name>A0AA88KZE5_ARTSF</name>
<dbReference type="InterPro" id="IPR036638">
    <property type="entry name" value="HLH_DNA-bd_sf"/>
</dbReference>
<dbReference type="InterPro" id="IPR050283">
    <property type="entry name" value="E-box_TF_Regulators"/>
</dbReference>
<dbReference type="AlphaFoldDB" id="A0AA88KZE5"/>
<dbReference type="CDD" id="cd11464">
    <property type="entry name" value="bHLH_TS_TWIST"/>
    <property type="match status" value="1"/>
</dbReference>
<evidence type="ECO:0000313" key="11">
    <source>
        <dbReference type="EMBL" id="KAK2710547.1"/>
    </source>
</evidence>
<dbReference type="GO" id="GO:0030154">
    <property type="term" value="P:cell differentiation"/>
    <property type="evidence" value="ECO:0007669"/>
    <property type="project" value="UniProtKB-KW"/>
</dbReference>
<feature type="region of interest" description="Disordered" evidence="9">
    <location>
        <begin position="1"/>
        <end position="30"/>
    </location>
</feature>
<dbReference type="FunFam" id="4.10.280.10:FF:000030">
    <property type="entry name" value="Twist transcription factor"/>
    <property type="match status" value="1"/>
</dbReference>
<dbReference type="GO" id="GO:0046983">
    <property type="term" value="F:protein dimerization activity"/>
    <property type="evidence" value="ECO:0007669"/>
    <property type="project" value="InterPro"/>
</dbReference>
<dbReference type="SMART" id="SM00353">
    <property type="entry name" value="HLH"/>
    <property type="match status" value="1"/>
</dbReference>
<dbReference type="EMBL" id="JAVRJZ010000016">
    <property type="protein sequence ID" value="KAK2710547.1"/>
    <property type="molecule type" value="Genomic_DNA"/>
</dbReference>
<keyword evidence="12" id="KW-1185">Reference proteome</keyword>
<evidence type="ECO:0000256" key="8">
    <source>
        <dbReference type="ARBA" id="ARBA00072365"/>
    </source>
</evidence>
<protein>
    <recommendedName>
        <fullName evidence="8">Protein twist</fullName>
    </recommendedName>
</protein>
<accession>A0AA88KZE5</accession>
<evidence type="ECO:0000256" key="4">
    <source>
        <dbReference type="ARBA" id="ARBA00023125"/>
    </source>
</evidence>
<feature type="compositionally biased region" description="Low complexity" evidence="9">
    <location>
        <begin position="8"/>
        <end position="21"/>
    </location>
</feature>
<gene>
    <name evidence="11" type="ORF">QYM36_011917</name>
</gene>
<dbReference type="PANTHER" id="PTHR23349:SF50">
    <property type="entry name" value="PROTEIN TWIST"/>
    <property type="match status" value="1"/>
</dbReference>
<dbReference type="InterPro" id="IPR015789">
    <property type="entry name" value="Twist-rel_bHLH"/>
</dbReference>
<dbReference type="InterPro" id="IPR011598">
    <property type="entry name" value="bHLH_dom"/>
</dbReference>
<keyword evidence="3" id="KW-0805">Transcription regulation</keyword>
<reference evidence="11" key="1">
    <citation type="submission" date="2023-07" db="EMBL/GenBank/DDBJ databases">
        <title>Chromosome-level genome assembly of Artemia franciscana.</title>
        <authorList>
            <person name="Jo E."/>
        </authorList>
    </citation>
    <scope>NUCLEOTIDE SEQUENCE</scope>
    <source>
        <tissue evidence="11">Whole body</tissue>
    </source>
</reference>
<keyword evidence="4" id="KW-0238">DNA-binding</keyword>
<proteinExistence type="predicted"/>
<feature type="domain" description="BHLH" evidence="10">
    <location>
        <begin position="98"/>
        <end position="149"/>
    </location>
</feature>
<keyword evidence="2" id="KW-0221">Differentiation</keyword>
<evidence type="ECO:0000256" key="3">
    <source>
        <dbReference type="ARBA" id="ARBA00023015"/>
    </source>
</evidence>
<evidence type="ECO:0000313" key="12">
    <source>
        <dbReference type="Proteomes" id="UP001187531"/>
    </source>
</evidence>
<evidence type="ECO:0000256" key="7">
    <source>
        <dbReference type="ARBA" id="ARBA00059086"/>
    </source>
</evidence>
<sequence>MSFKLEPESPTESSQSESSARSTEDSVYPIHPAFRPDYHFWDNRYFMQEPNVVTGLKRHFEEEVHGGISLESRSDSDSSESCPRKRKIRRKSSPDNPNQRAMANVRERQRTQSLNDAFAQLRRIIPTLPSDKLSKIQTLRLASRYIDFLYQVLKSDDQIHDNDERERTQTSPVCSAIAQDCLSYAFSVWRMDGAWSSQS</sequence>
<keyword evidence="5" id="KW-0804">Transcription</keyword>
<dbReference type="GO" id="GO:0000977">
    <property type="term" value="F:RNA polymerase II transcription regulatory region sequence-specific DNA binding"/>
    <property type="evidence" value="ECO:0007669"/>
    <property type="project" value="TreeGrafter"/>
</dbReference>
<dbReference type="Pfam" id="PF00010">
    <property type="entry name" value="HLH"/>
    <property type="match status" value="1"/>
</dbReference>
<dbReference type="PROSITE" id="PS50888">
    <property type="entry name" value="BHLH"/>
    <property type="match status" value="1"/>
</dbReference>
<dbReference type="PANTHER" id="PTHR23349">
    <property type="entry name" value="BASIC HELIX-LOOP-HELIX TRANSCRIPTION FACTOR, TWIST"/>
    <property type="match status" value="1"/>
</dbReference>
<organism evidence="11 12">
    <name type="scientific">Artemia franciscana</name>
    <name type="common">Brine shrimp</name>
    <name type="synonym">Artemia sanfranciscana</name>
    <dbReference type="NCBI Taxonomy" id="6661"/>
    <lineage>
        <taxon>Eukaryota</taxon>
        <taxon>Metazoa</taxon>
        <taxon>Ecdysozoa</taxon>
        <taxon>Arthropoda</taxon>
        <taxon>Crustacea</taxon>
        <taxon>Branchiopoda</taxon>
        <taxon>Anostraca</taxon>
        <taxon>Artemiidae</taxon>
        <taxon>Artemia</taxon>
    </lineage>
</organism>
<evidence type="ECO:0000256" key="6">
    <source>
        <dbReference type="ARBA" id="ARBA00023242"/>
    </source>
</evidence>
<comment type="function">
    <text evidence="7">Involved in the establishment and dorsoventral patterning of germ layers in the embryo.</text>
</comment>
<keyword evidence="1" id="KW-0217">Developmental protein</keyword>
<dbReference type="Proteomes" id="UP001187531">
    <property type="component" value="Unassembled WGS sequence"/>
</dbReference>
<evidence type="ECO:0000259" key="10">
    <source>
        <dbReference type="PROSITE" id="PS50888"/>
    </source>
</evidence>
<keyword evidence="6" id="KW-0539">Nucleus</keyword>
<evidence type="ECO:0000256" key="9">
    <source>
        <dbReference type="SAM" id="MobiDB-lite"/>
    </source>
</evidence>
<feature type="region of interest" description="Disordered" evidence="9">
    <location>
        <begin position="69"/>
        <end position="111"/>
    </location>
</feature>
<comment type="caution">
    <text evidence="11">The sequence shown here is derived from an EMBL/GenBank/DDBJ whole genome shotgun (WGS) entry which is preliminary data.</text>
</comment>
<evidence type="ECO:0000256" key="5">
    <source>
        <dbReference type="ARBA" id="ARBA00023163"/>
    </source>
</evidence>
<evidence type="ECO:0000256" key="2">
    <source>
        <dbReference type="ARBA" id="ARBA00022782"/>
    </source>
</evidence>
<dbReference type="GO" id="GO:0000981">
    <property type="term" value="F:DNA-binding transcription factor activity, RNA polymerase II-specific"/>
    <property type="evidence" value="ECO:0007669"/>
    <property type="project" value="TreeGrafter"/>
</dbReference>